<reference evidence="2" key="1">
    <citation type="submission" date="2025-08" db="UniProtKB">
        <authorList>
            <consortium name="Ensembl"/>
        </authorList>
    </citation>
    <scope>IDENTIFICATION</scope>
</reference>
<dbReference type="Pfam" id="PF00078">
    <property type="entry name" value="RVT_1"/>
    <property type="match status" value="1"/>
</dbReference>
<keyword evidence="3" id="KW-1185">Reference proteome</keyword>
<dbReference type="InParanoid" id="A0A674DL45"/>
<organism evidence="2 3">
    <name type="scientific">Salmo trutta</name>
    <name type="common">Brown trout</name>
    <dbReference type="NCBI Taxonomy" id="8032"/>
    <lineage>
        <taxon>Eukaryota</taxon>
        <taxon>Metazoa</taxon>
        <taxon>Chordata</taxon>
        <taxon>Craniata</taxon>
        <taxon>Vertebrata</taxon>
        <taxon>Euteleostomi</taxon>
        <taxon>Actinopterygii</taxon>
        <taxon>Neopterygii</taxon>
        <taxon>Teleostei</taxon>
        <taxon>Protacanthopterygii</taxon>
        <taxon>Salmoniformes</taxon>
        <taxon>Salmonidae</taxon>
        <taxon>Salmoninae</taxon>
        <taxon>Salmo</taxon>
    </lineage>
</organism>
<dbReference type="Proteomes" id="UP000472277">
    <property type="component" value="Chromosome 12"/>
</dbReference>
<sequence>MKCFERLVMAHINTIIPETLDPLQFAYRPNRSTDDIALHTALSHLDKRNTYVRMLFIDYSSAFNTIVPSKLITKIRILGLNTSLCNWILDFLTGRPQVVRVGSNTSATLILNTGAPQGCVLSPLLHSLFTHDCMARHDSNTIIKFADNTTVVGMITDNNETAYREEVRYLAVWCQNNNLSLNVTKTKEIIVDYRKRRTEHAPILIDGAVVEQVESFKFLGVHINNKLEWFKHTKTVVTRARQSLFPLRKLKTFGMGPEILKRFYSCNIESILLGCVTSWYGNCSASDRKALQRVVRTAQYITGAKLPAIQDLYTWRCQRKALKIVKDPSHLSHRLFSLLPHGKRYRSAKSRTKWLLNSFYPQAIRLLNR</sequence>
<dbReference type="Ensembl" id="ENSSTUT00000103532.1">
    <property type="protein sequence ID" value="ENSSTUP00000096391.1"/>
    <property type="gene ID" value="ENSSTUG00000043398.1"/>
</dbReference>
<dbReference type="GeneTree" id="ENSGT01020000230367"/>
<dbReference type="PROSITE" id="PS50878">
    <property type="entry name" value="RT_POL"/>
    <property type="match status" value="1"/>
</dbReference>
<dbReference type="SUPFAM" id="SSF56672">
    <property type="entry name" value="DNA/RNA polymerases"/>
    <property type="match status" value="1"/>
</dbReference>
<protein>
    <recommendedName>
        <fullName evidence="1">Reverse transcriptase domain-containing protein</fullName>
    </recommendedName>
</protein>
<accession>A0A674DL45</accession>
<proteinExistence type="predicted"/>
<evidence type="ECO:0000313" key="2">
    <source>
        <dbReference type="Ensembl" id="ENSSTUP00000096391.1"/>
    </source>
</evidence>
<dbReference type="CDD" id="cd01650">
    <property type="entry name" value="RT_nLTR_like"/>
    <property type="match status" value="1"/>
</dbReference>
<dbReference type="InterPro" id="IPR043502">
    <property type="entry name" value="DNA/RNA_pol_sf"/>
</dbReference>
<evidence type="ECO:0000313" key="3">
    <source>
        <dbReference type="Proteomes" id="UP000472277"/>
    </source>
</evidence>
<name>A0A674DL45_SALTR</name>
<dbReference type="AlphaFoldDB" id="A0A674DL45"/>
<dbReference type="PANTHER" id="PTHR33332">
    <property type="entry name" value="REVERSE TRANSCRIPTASE DOMAIN-CONTAINING PROTEIN"/>
    <property type="match status" value="1"/>
</dbReference>
<reference evidence="2" key="2">
    <citation type="submission" date="2025-09" db="UniProtKB">
        <authorList>
            <consortium name="Ensembl"/>
        </authorList>
    </citation>
    <scope>IDENTIFICATION</scope>
</reference>
<dbReference type="OMA" id="MITDNNE"/>
<evidence type="ECO:0000259" key="1">
    <source>
        <dbReference type="PROSITE" id="PS50878"/>
    </source>
</evidence>
<dbReference type="InterPro" id="IPR000477">
    <property type="entry name" value="RT_dom"/>
</dbReference>
<feature type="domain" description="Reverse transcriptase" evidence="1">
    <location>
        <begin position="1"/>
        <end position="223"/>
    </location>
</feature>